<dbReference type="Proteomes" id="UP000612899">
    <property type="component" value="Unassembled WGS sequence"/>
</dbReference>
<dbReference type="CDD" id="cd01949">
    <property type="entry name" value="GGDEF"/>
    <property type="match status" value="1"/>
</dbReference>
<evidence type="ECO:0000256" key="1">
    <source>
        <dbReference type="SAM" id="Phobius"/>
    </source>
</evidence>
<dbReference type="NCBIfam" id="TIGR00254">
    <property type="entry name" value="GGDEF"/>
    <property type="match status" value="1"/>
</dbReference>
<keyword evidence="5" id="KW-1185">Reference proteome</keyword>
<feature type="transmembrane region" description="Helical" evidence="1">
    <location>
        <begin position="143"/>
        <end position="160"/>
    </location>
</feature>
<comment type="caution">
    <text evidence="4">The sequence shown here is derived from an EMBL/GenBank/DDBJ whole genome shotgun (WGS) entry which is preliminary data.</text>
</comment>
<dbReference type="Gene3D" id="3.20.20.450">
    <property type="entry name" value="EAL domain"/>
    <property type="match status" value="1"/>
</dbReference>
<keyword evidence="1" id="KW-0472">Membrane</keyword>
<evidence type="ECO:0000259" key="2">
    <source>
        <dbReference type="PROSITE" id="PS50883"/>
    </source>
</evidence>
<reference evidence="4" key="1">
    <citation type="submission" date="2021-01" db="EMBL/GenBank/DDBJ databases">
        <title>Whole genome shotgun sequence of Rhizocola hellebori NBRC 109834.</title>
        <authorList>
            <person name="Komaki H."/>
            <person name="Tamura T."/>
        </authorList>
    </citation>
    <scope>NUCLEOTIDE SEQUENCE</scope>
    <source>
        <strain evidence="4">NBRC 109834</strain>
    </source>
</reference>
<evidence type="ECO:0000313" key="5">
    <source>
        <dbReference type="Proteomes" id="UP000612899"/>
    </source>
</evidence>
<dbReference type="InterPro" id="IPR001633">
    <property type="entry name" value="EAL_dom"/>
</dbReference>
<protein>
    <recommendedName>
        <fullName evidence="6">EAL domain-containing protein</fullName>
    </recommendedName>
</protein>
<gene>
    <name evidence="4" type="ORF">Rhe02_26290</name>
</gene>
<dbReference type="SUPFAM" id="SSF55073">
    <property type="entry name" value="Nucleotide cyclase"/>
    <property type="match status" value="1"/>
</dbReference>
<feature type="transmembrane region" description="Helical" evidence="1">
    <location>
        <begin position="233"/>
        <end position="256"/>
    </location>
</feature>
<evidence type="ECO:0008006" key="6">
    <source>
        <dbReference type="Google" id="ProtNLM"/>
    </source>
</evidence>
<evidence type="ECO:0000259" key="3">
    <source>
        <dbReference type="PROSITE" id="PS50887"/>
    </source>
</evidence>
<dbReference type="InterPro" id="IPR029787">
    <property type="entry name" value="Nucleotide_cyclase"/>
</dbReference>
<dbReference type="PROSITE" id="PS50887">
    <property type="entry name" value="GGDEF"/>
    <property type="match status" value="1"/>
</dbReference>
<feature type="domain" description="EAL" evidence="2">
    <location>
        <begin position="469"/>
        <end position="715"/>
    </location>
</feature>
<feature type="transmembrane region" description="Helical" evidence="1">
    <location>
        <begin position="172"/>
        <end position="189"/>
    </location>
</feature>
<dbReference type="InterPro" id="IPR043128">
    <property type="entry name" value="Rev_trsase/Diguanyl_cyclase"/>
</dbReference>
<dbReference type="CDD" id="cd01948">
    <property type="entry name" value="EAL"/>
    <property type="match status" value="1"/>
</dbReference>
<dbReference type="AlphaFoldDB" id="A0A8J3Q722"/>
<dbReference type="RefSeq" id="WP_203908441.1">
    <property type="nucleotide sequence ID" value="NZ_BONY01000013.1"/>
</dbReference>
<sequence>MDLPLVLTIAVIIGVFSAVPSLWSMIRQRRLPLSGGVLVIWGIGGVVALLITRSWSAGWEHSITSRYLAGMLFGLPASIASLLLVAVLLELCDRVVGPGARMRLMLEAATVASGIFVPLWVIVLKPDKSGHHPVQGSCVPVMVASALAAVVLGLAAVIFFRSHVARRQIVRRCVAAALMTGGMTLVAGSACYHEIQLLLVGAVMVPAGAFIWKRRGPIPAQGEVLRQDSQSPSSGLATALAPVLAISAVAITGYASGGGIDVVTAIVGISNGFFLVGRQYLAFVDLRLAHKQLAESESHYRELAHTDPLTALANRRGLLRALYQDATSGAACVLLTLDLDGFKNVNDVRGHDAGDAVLIEVGQRLRLNLRPGDLAARLGGDEFAVLMWGRPADAKRVAERLLAVLKQPYYQGGSAIYLSASLGLAGCASADSIHSLLRNADLAQRAAKLNGKNRVELYDESFDRTLRRRSTIEHELRHAIDKKQLTLAFQPVVALPQVRPVGAEALLRWNHPDLGSVSPGEFIPIAEETGQIEALGAWVLHQACRQLSRWVTDGHDVWVSVNVSPRELHSADYLARVRDVLRAHNVPPSRLVLEVTEHAVAVDVVEFRRVLAALRALGVRIALDDFGAGYSSLGQLRQIPVDILKIDQELVGDVALVDVAARIGKRLGLQVIAEGISDQAHHRLVAETGCQFGQGFLFGRGVPAEHLEAMLVSMPPLRHDTAVSPSGSS</sequence>
<dbReference type="PANTHER" id="PTHR44757">
    <property type="entry name" value="DIGUANYLATE CYCLASE DGCP"/>
    <property type="match status" value="1"/>
</dbReference>
<dbReference type="EMBL" id="BONY01000013">
    <property type="protein sequence ID" value="GIH04562.1"/>
    <property type="molecule type" value="Genomic_DNA"/>
</dbReference>
<keyword evidence="1" id="KW-0812">Transmembrane</keyword>
<accession>A0A8J3Q722</accession>
<dbReference type="PANTHER" id="PTHR44757:SF2">
    <property type="entry name" value="BIOFILM ARCHITECTURE MAINTENANCE PROTEIN MBAA"/>
    <property type="match status" value="1"/>
</dbReference>
<proteinExistence type="predicted"/>
<dbReference type="InterPro" id="IPR035919">
    <property type="entry name" value="EAL_sf"/>
</dbReference>
<evidence type="ECO:0000313" key="4">
    <source>
        <dbReference type="EMBL" id="GIH04562.1"/>
    </source>
</evidence>
<dbReference type="Pfam" id="PF00990">
    <property type="entry name" value="GGDEF"/>
    <property type="match status" value="1"/>
</dbReference>
<dbReference type="SMART" id="SM00052">
    <property type="entry name" value="EAL"/>
    <property type="match status" value="1"/>
</dbReference>
<dbReference type="SMART" id="SM00267">
    <property type="entry name" value="GGDEF"/>
    <property type="match status" value="1"/>
</dbReference>
<name>A0A8J3Q722_9ACTN</name>
<dbReference type="InterPro" id="IPR000160">
    <property type="entry name" value="GGDEF_dom"/>
</dbReference>
<feature type="transmembrane region" description="Helical" evidence="1">
    <location>
        <begin position="104"/>
        <end position="123"/>
    </location>
</feature>
<dbReference type="Pfam" id="PF00563">
    <property type="entry name" value="EAL"/>
    <property type="match status" value="1"/>
</dbReference>
<dbReference type="PROSITE" id="PS50883">
    <property type="entry name" value="EAL"/>
    <property type="match status" value="1"/>
</dbReference>
<dbReference type="SUPFAM" id="SSF141868">
    <property type="entry name" value="EAL domain-like"/>
    <property type="match status" value="1"/>
</dbReference>
<feature type="transmembrane region" description="Helical" evidence="1">
    <location>
        <begin position="195"/>
        <end position="212"/>
    </location>
</feature>
<feature type="domain" description="GGDEF" evidence="3">
    <location>
        <begin position="330"/>
        <end position="460"/>
    </location>
</feature>
<feature type="transmembrane region" description="Helical" evidence="1">
    <location>
        <begin position="6"/>
        <end position="26"/>
    </location>
</feature>
<feature type="transmembrane region" description="Helical" evidence="1">
    <location>
        <begin position="33"/>
        <end position="55"/>
    </location>
</feature>
<feature type="transmembrane region" description="Helical" evidence="1">
    <location>
        <begin position="67"/>
        <end position="92"/>
    </location>
</feature>
<dbReference type="InterPro" id="IPR052155">
    <property type="entry name" value="Biofilm_reg_signaling"/>
</dbReference>
<dbReference type="Gene3D" id="3.30.70.270">
    <property type="match status" value="1"/>
</dbReference>
<keyword evidence="1" id="KW-1133">Transmembrane helix</keyword>
<organism evidence="4 5">
    <name type="scientific">Rhizocola hellebori</name>
    <dbReference type="NCBI Taxonomy" id="1392758"/>
    <lineage>
        <taxon>Bacteria</taxon>
        <taxon>Bacillati</taxon>
        <taxon>Actinomycetota</taxon>
        <taxon>Actinomycetes</taxon>
        <taxon>Micromonosporales</taxon>
        <taxon>Micromonosporaceae</taxon>
        <taxon>Rhizocola</taxon>
    </lineage>
</organism>